<dbReference type="OrthoDB" id="64619at2759"/>
<dbReference type="Proteomes" id="UP000794436">
    <property type="component" value="Unassembled WGS sequence"/>
</dbReference>
<feature type="region of interest" description="Disordered" evidence="1">
    <location>
        <begin position="40"/>
        <end position="93"/>
    </location>
</feature>
<evidence type="ECO:0000313" key="2">
    <source>
        <dbReference type="EMBL" id="TMW59832.1"/>
    </source>
</evidence>
<dbReference type="PANTHER" id="PTHR35796:SF3">
    <property type="entry name" value="BHLH DOMAIN-CONTAINING PROTEIN"/>
    <property type="match status" value="1"/>
</dbReference>
<gene>
    <name evidence="2" type="ORF">Poli38472_004901</name>
</gene>
<evidence type="ECO:0000313" key="3">
    <source>
        <dbReference type="Proteomes" id="UP000794436"/>
    </source>
</evidence>
<name>A0A8K1CCI7_PYTOL</name>
<feature type="compositionally biased region" description="Polar residues" evidence="1">
    <location>
        <begin position="41"/>
        <end position="52"/>
    </location>
</feature>
<accession>A0A8K1CCI7</accession>
<reference evidence="2" key="1">
    <citation type="submission" date="2019-03" db="EMBL/GenBank/DDBJ databases">
        <title>Long read genome sequence of the mycoparasitic Pythium oligandrum ATCC 38472 isolated from sugarbeet rhizosphere.</title>
        <authorList>
            <person name="Gaulin E."/>
        </authorList>
    </citation>
    <scope>NUCLEOTIDE SEQUENCE</scope>
    <source>
        <strain evidence="2">ATCC 38472_TT</strain>
    </source>
</reference>
<protein>
    <submittedName>
        <fullName evidence="2">Uncharacterized protein</fullName>
    </submittedName>
</protein>
<comment type="caution">
    <text evidence="2">The sequence shown here is derived from an EMBL/GenBank/DDBJ whole genome shotgun (WGS) entry which is preliminary data.</text>
</comment>
<dbReference type="EMBL" id="SPLM01000109">
    <property type="protein sequence ID" value="TMW59832.1"/>
    <property type="molecule type" value="Genomic_DNA"/>
</dbReference>
<dbReference type="PANTHER" id="PTHR35796">
    <property type="entry name" value="HYPOTHETICAL CYTOSOLIC PROTEIN"/>
    <property type="match status" value="1"/>
</dbReference>
<dbReference type="AlphaFoldDB" id="A0A8K1CCI7"/>
<evidence type="ECO:0000256" key="1">
    <source>
        <dbReference type="SAM" id="MobiDB-lite"/>
    </source>
</evidence>
<organism evidence="2 3">
    <name type="scientific">Pythium oligandrum</name>
    <name type="common">Mycoparasitic fungus</name>
    <dbReference type="NCBI Taxonomy" id="41045"/>
    <lineage>
        <taxon>Eukaryota</taxon>
        <taxon>Sar</taxon>
        <taxon>Stramenopiles</taxon>
        <taxon>Oomycota</taxon>
        <taxon>Peronosporomycetes</taxon>
        <taxon>Pythiales</taxon>
        <taxon>Pythiaceae</taxon>
        <taxon>Pythium</taxon>
    </lineage>
</organism>
<proteinExistence type="predicted"/>
<sequence length="451" mass="51304">METEADQRAFDATLAFLDEYDADLELSGVGYAASRVLTPQHGVTSSEASQSENDADDSEASTGSKPQRNRTLAKKTAVETTPADGGASNRTRKEELLYLRGTVEKLEEQLRVLKQGKRKQDERDDAFVSTPTKTTTFSVPSKGSSMWEDVAMLQFEQRKDSEVENMRLRGLLESQIKLANGLERLIKRTNVDLLLPQNRLKRSRYSSSLDPSNDVFAFDELLAINNEMYSTLDEQFTHPHFEREDVHLQEVDVDHDIRSGAVVDVYEGRNLPFDLHTTADAVWRYYARLSQKTEPEHLGRDTLPNQLAETTDDLIKRHFHFTVHVNRHAAIFRGRIVARRYFEEGRVVIVWNALIEPEMPGGGREGMLVRQKGWTIIKRPKHLPPQCGPEDAATRIQSRYVVVPYVYDDVPDSKRKAGTLTNFVLESVHSHLEHSRKMTENVLILGIMNKS</sequence>
<keyword evidence="3" id="KW-1185">Reference proteome</keyword>